<protein>
    <submittedName>
        <fullName evidence="6">Dynein axonemal intermediate chain 3</fullName>
    </submittedName>
</protein>
<proteinExistence type="predicted"/>
<name>A0A8C9W8Z2_SCLFO</name>
<dbReference type="GO" id="GO:0036159">
    <property type="term" value="P:inner dynein arm assembly"/>
    <property type="evidence" value="ECO:0007669"/>
    <property type="project" value="TreeGrafter"/>
</dbReference>
<dbReference type="InterPro" id="IPR001680">
    <property type="entry name" value="WD40_rpt"/>
</dbReference>
<dbReference type="OrthoDB" id="6619788at2759"/>
<evidence type="ECO:0000256" key="4">
    <source>
        <dbReference type="ARBA" id="ARBA00022737"/>
    </source>
</evidence>
<comment type="subcellular location">
    <subcellularLocation>
        <location evidence="1">Cytoplasm</location>
    </subcellularLocation>
</comment>
<evidence type="ECO:0000313" key="6">
    <source>
        <dbReference type="Ensembl" id="ENSSFOP00015070455.1"/>
    </source>
</evidence>
<evidence type="ECO:0000256" key="5">
    <source>
        <dbReference type="SAM" id="MobiDB-lite"/>
    </source>
</evidence>
<dbReference type="InterPro" id="IPR015943">
    <property type="entry name" value="WD40/YVTN_repeat-like_dom_sf"/>
</dbReference>
<dbReference type="PANTHER" id="PTHR12442:SF5">
    <property type="entry name" value="DYNEIN AXONEMAL INTERMEDIATE CHAIN 3"/>
    <property type="match status" value="1"/>
</dbReference>
<dbReference type="Ensembl" id="ENSSFOT00015065847.1">
    <property type="protein sequence ID" value="ENSSFOP00015070455.1"/>
    <property type="gene ID" value="ENSSFOG00015024577.1"/>
</dbReference>
<dbReference type="InterPro" id="IPR036322">
    <property type="entry name" value="WD40_repeat_dom_sf"/>
</dbReference>
<evidence type="ECO:0000256" key="3">
    <source>
        <dbReference type="ARBA" id="ARBA00022574"/>
    </source>
</evidence>
<organism evidence="6 7">
    <name type="scientific">Scleropages formosus</name>
    <name type="common">Asian bonytongue</name>
    <name type="synonym">Osteoglossum formosum</name>
    <dbReference type="NCBI Taxonomy" id="113540"/>
    <lineage>
        <taxon>Eukaryota</taxon>
        <taxon>Metazoa</taxon>
        <taxon>Chordata</taxon>
        <taxon>Craniata</taxon>
        <taxon>Vertebrata</taxon>
        <taxon>Euteleostomi</taxon>
        <taxon>Actinopterygii</taxon>
        <taxon>Neopterygii</taxon>
        <taxon>Teleostei</taxon>
        <taxon>Osteoglossocephala</taxon>
        <taxon>Osteoglossomorpha</taxon>
        <taxon>Osteoglossiformes</taxon>
        <taxon>Osteoglossidae</taxon>
        <taxon>Scleropages</taxon>
    </lineage>
</organism>
<reference evidence="6" key="3">
    <citation type="submission" date="2025-09" db="UniProtKB">
        <authorList>
            <consortium name="Ensembl"/>
        </authorList>
    </citation>
    <scope>IDENTIFICATION</scope>
</reference>
<keyword evidence="7" id="KW-1185">Reference proteome</keyword>
<reference evidence="6" key="2">
    <citation type="submission" date="2025-08" db="UniProtKB">
        <authorList>
            <consortium name="Ensembl"/>
        </authorList>
    </citation>
    <scope>IDENTIFICATION</scope>
</reference>
<dbReference type="SMART" id="SM00320">
    <property type="entry name" value="WD40"/>
    <property type="match status" value="4"/>
</dbReference>
<dbReference type="GeneTree" id="ENSGT00940000156924"/>
<keyword evidence="4" id="KW-0677">Repeat</keyword>
<sequence length="875" mass="100765">FHFSILLQPHLFAQHKFKLHQSLPGPEAERLSHTDVLPDVPEDIFPMVLTSATQELFECRADEDVTQNNPYKLLKKDDILHDMKARAAVSDFHPVKQTVLNYPGEELLLVFDRDFKYGQSFYLVLTEEAKQRILQPPVSTDEEEPEEESEQYVCRTPEPQQPWVSLGSELEIEEESVKDTRERLKYLVSRVRKKFGAPVNFTDRNALESKEGYIECTSYQDRNFRLIQMERNSATQAVLNLKSSATQTQRTFPRNMYTQYKPRELTEEEKENYMSSENLKNFASSIAIQQNKIMDVFFDDWQALSEGDIAFGGKADTYLKEYQSFTDLQFSKDKSISCIKWHPTISGVIAVSVTEKMSFEERINGSTKLLLNPPLILFWSFSDPINPQLRLECPDDVLSFDFCPSDPNIIIGGCMNGQIVLWDVTAHAQRLHGKRSGERRTTSMAFEEDKENEIPVLLYCAVSSIENGHKAPVTDVQWLPENFEISITGVPVENQNQICVQVVTCAPDCCVMFWDIRAPRPAAHSQAERKQKMEEKQLENPRGIPNTFKYLDLSWKPLIKVYESVAVFVNETYKQCHLNMAHTHYHYIIITRFDIYLMYKGFHESFFFNITNIRLKPLEDISTMFCVGTEDGELVYTSWKLGKDDDSGRLLSGKPSRCFIVHDSLVNTVKRSPFFKDIILTVGGWNFAVWKESVMNGPIILSPCSQKRCMVGCWSLSNPGMFFIGKEDGNIEVWDLLEKTHEPSHIQNISTASITCMKPWIISSKQHFLAVSDDFGTLHILQIPWTLRNPSSSESSVNKYFEKEVTRLMFFDKRKETMAKQKTATEAEEQKKKTLSEKTEEESLAEYESYLTLEKDILKEMGVSLQEEDKPSNEV</sequence>
<dbReference type="SUPFAM" id="SSF50978">
    <property type="entry name" value="WD40 repeat-like"/>
    <property type="match status" value="1"/>
</dbReference>
<keyword evidence="2" id="KW-0963">Cytoplasm</keyword>
<dbReference type="GO" id="GO:0045503">
    <property type="term" value="F:dynein light chain binding"/>
    <property type="evidence" value="ECO:0007669"/>
    <property type="project" value="TreeGrafter"/>
</dbReference>
<dbReference type="Proteomes" id="UP000694397">
    <property type="component" value="Chromosome 9"/>
</dbReference>
<evidence type="ECO:0000256" key="2">
    <source>
        <dbReference type="ARBA" id="ARBA00022490"/>
    </source>
</evidence>
<dbReference type="InterPro" id="IPR050687">
    <property type="entry name" value="Dynein_IC"/>
</dbReference>
<dbReference type="AlphaFoldDB" id="A0A8C9W8Z2"/>
<gene>
    <name evidence="6" type="primary">DNAI3</name>
</gene>
<dbReference type="GO" id="GO:0060294">
    <property type="term" value="P:cilium movement involved in cell motility"/>
    <property type="evidence" value="ECO:0007669"/>
    <property type="project" value="TreeGrafter"/>
</dbReference>
<dbReference type="Pfam" id="PF00400">
    <property type="entry name" value="WD40"/>
    <property type="match status" value="1"/>
</dbReference>
<keyword evidence="3" id="KW-0853">WD repeat</keyword>
<accession>A0A8C9W8Z2</accession>
<feature type="compositionally biased region" description="Basic and acidic residues" evidence="5">
    <location>
        <begin position="821"/>
        <end position="838"/>
    </location>
</feature>
<evidence type="ECO:0000313" key="7">
    <source>
        <dbReference type="Proteomes" id="UP000694397"/>
    </source>
</evidence>
<dbReference type="FunFam" id="2.130.10.10:FF:001165">
    <property type="entry name" value="WD repeat-containing protein 63 isoform X3"/>
    <property type="match status" value="1"/>
</dbReference>
<dbReference type="GO" id="GO:0036156">
    <property type="term" value="C:inner dynein arm"/>
    <property type="evidence" value="ECO:0007669"/>
    <property type="project" value="TreeGrafter"/>
</dbReference>
<dbReference type="Gene3D" id="2.130.10.10">
    <property type="entry name" value="YVTN repeat-like/Quinoprotein amine dehydrogenase"/>
    <property type="match status" value="2"/>
</dbReference>
<evidence type="ECO:0000256" key="1">
    <source>
        <dbReference type="ARBA" id="ARBA00004496"/>
    </source>
</evidence>
<reference evidence="6 7" key="1">
    <citation type="submission" date="2019-04" db="EMBL/GenBank/DDBJ databases">
        <authorList>
            <consortium name="Wellcome Sanger Institute Data Sharing"/>
        </authorList>
    </citation>
    <scope>NUCLEOTIDE SEQUENCE [LARGE SCALE GENOMIC DNA]</scope>
</reference>
<dbReference type="PANTHER" id="PTHR12442">
    <property type="entry name" value="DYNEIN INTERMEDIATE CHAIN"/>
    <property type="match status" value="1"/>
</dbReference>
<dbReference type="GO" id="GO:0045504">
    <property type="term" value="F:dynein heavy chain binding"/>
    <property type="evidence" value="ECO:0007669"/>
    <property type="project" value="TreeGrafter"/>
</dbReference>
<feature type="region of interest" description="Disordered" evidence="5">
    <location>
        <begin position="821"/>
        <end position="844"/>
    </location>
</feature>